<protein>
    <submittedName>
        <fullName evidence="2">Uncharacterized protein</fullName>
    </submittedName>
</protein>
<evidence type="ECO:0000313" key="3">
    <source>
        <dbReference type="Proteomes" id="UP000438429"/>
    </source>
</evidence>
<dbReference type="EMBL" id="VEVO01000014">
    <property type="protein sequence ID" value="KAF0032038.1"/>
    <property type="molecule type" value="Genomic_DNA"/>
</dbReference>
<accession>A0A6A4SIK7</accession>
<reference evidence="2 3" key="1">
    <citation type="submission" date="2019-06" db="EMBL/GenBank/DDBJ databases">
        <title>Draft genomes of female and male turbot (Scophthalmus maximus).</title>
        <authorList>
            <person name="Xu H."/>
            <person name="Xu X.-W."/>
            <person name="Shao C."/>
            <person name="Chen S."/>
        </authorList>
    </citation>
    <scope>NUCLEOTIDE SEQUENCE [LARGE SCALE GENOMIC DNA]</scope>
    <source>
        <strain evidence="2">Ysfricsl-2016a</strain>
        <tissue evidence="2">Blood</tissue>
    </source>
</reference>
<organism evidence="2 3">
    <name type="scientific">Scophthalmus maximus</name>
    <name type="common">Turbot</name>
    <name type="synonym">Psetta maxima</name>
    <dbReference type="NCBI Taxonomy" id="52904"/>
    <lineage>
        <taxon>Eukaryota</taxon>
        <taxon>Metazoa</taxon>
        <taxon>Chordata</taxon>
        <taxon>Craniata</taxon>
        <taxon>Vertebrata</taxon>
        <taxon>Euteleostomi</taxon>
        <taxon>Actinopterygii</taxon>
        <taxon>Neopterygii</taxon>
        <taxon>Teleostei</taxon>
        <taxon>Neoteleostei</taxon>
        <taxon>Acanthomorphata</taxon>
        <taxon>Carangaria</taxon>
        <taxon>Pleuronectiformes</taxon>
        <taxon>Pleuronectoidei</taxon>
        <taxon>Scophthalmidae</taxon>
        <taxon>Scophthalmus</taxon>
    </lineage>
</organism>
<sequence length="111" mass="12900">MKLSGQRKHLIRTLKDISPAAVLDEQRKSENGADEQKFLRERGKKNLTAVKRRTTGQKLIDDLIDDLAPNRRDADDGTDTQTERRRVSRRLKRLSESCLMCWNCPFKPHLI</sequence>
<proteinExistence type="predicted"/>
<name>A0A6A4SIK7_SCOMX</name>
<feature type="compositionally biased region" description="Basic and acidic residues" evidence="1">
    <location>
        <begin position="68"/>
        <end position="85"/>
    </location>
</feature>
<comment type="caution">
    <text evidence="2">The sequence shown here is derived from an EMBL/GenBank/DDBJ whole genome shotgun (WGS) entry which is preliminary data.</text>
</comment>
<gene>
    <name evidence="2" type="ORF">F2P81_016593</name>
</gene>
<evidence type="ECO:0000256" key="1">
    <source>
        <dbReference type="SAM" id="MobiDB-lite"/>
    </source>
</evidence>
<feature type="region of interest" description="Disordered" evidence="1">
    <location>
        <begin position="68"/>
        <end position="87"/>
    </location>
</feature>
<dbReference type="Proteomes" id="UP000438429">
    <property type="component" value="Unassembled WGS sequence"/>
</dbReference>
<dbReference type="AlphaFoldDB" id="A0A6A4SIK7"/>
<evidence type="ECO:0000313" key="2">
    <source>
        <dbReference type="EMBL" id="KAF0032038.1"/>
    </source>
</evidence>